<dbReference type="EMBL" id="QUNO01000011">
    <property type="protein sequence ID" value="REH41865.1"/>
    <property type="molecule type" value="Genomic_DNA"/>
</dbReference>
<keyword evidence="3" id="KW-1185">Reference proteome</keyword>
<feature type="transmembrane region" description="Helical" evidence="1">
    <location>
        <begin position="239"/>
        <end position="256"/>
    </location>
</feature>
<keyword evidence="1" id="KW-0812">Transmembrane</keyword>
<dbReference type="PIRSF" id="PIRSF009160">
    <property type="entry name" value="UCP009160"/>
    <property type="match status" value="1"/>
</dbReference>
<feature type="transmembrane region" description="Helical" evidence="1">
    <location>
        <begin position="59"/>
        <end position="79"/>
    </location>
</feature>
<accession>A0A3E0HBQ3</accession>
<feature type="transmembrane region" description="Helical" evidence="1">
    <location>
        <begin position="203"/>
        <end position="227"/>
    </location>
</feature>
<evidence type="ECO:0000256" key="1">
    <source>
        <dbReference type="SAM" id="Phobius"/>
    </source>
</evidence>
<gene>
    <name evidence="2" type="ORF">BCF44_111169</name>
</gene>
<name>A0A3E0HBQ3_9PSEU</name>
<protein>
    <submittedName>
        <fullName evidence="2">Putative YccA/Bax inhibitor family protein</fullName>
    </submittedName>
</protein>
<keyword evidence="1" id="KW-0472">Membrane</keyword>
<feature type="transmembrane region" description="Helical" evidence="1">
    <location>
        <begin position="85"/>
        <end position="103"/>
    </location>
</feature>
<dbReference type="InterPro" id="IPR010539">
    <property type="entry name" value="BaxI_1-like"/>
</dbReference>
<organism evidence="2 3">
    <name type="scientific">Kutzneria buriramensis</name>
    <dbReference type="NCBI Taxonomy" id="1045776"/>
    <lineage>
        <taxon>Bacteria</taxon>
        <taxon>Bacillati</taxon>
        <taxon>Actinomycetota</taxon>
        <taxon>Actinomycetes</taxon>
        <taxon>Pseudonocardiales</taxon>
        <taxon>Pseudonocardiaceae</taxon>
        <taxon>Kutzneria</taxon>
    </lineage>
</organism>
<proteinExistence type="predicted"/>
<reference evidence="2 3" key="1">
    <citation type="submission" date="2018-08" db="EMBL/GenBank/DDBJ databases">
        <title>Genomic Encyclopedia of Archaeal and Bacterial Type Strains, Phase II (KMG-II): from individual species to whole genera.</title>
        <authorList>
            <person name="Goeker M."/>
        </authorList>
    </citation>
    <scope>NUCLEOTIDE SEQUENCE [LARGE SCALE GENOMIC DNA]</scope>
    <source>
        <strain evidence="2 3">DSM 45791</strain>
    </source>
</reference>
<sequence>MRTSSNPAFRNLPGNGQGGYANFGYQGQTQTQPGYGYPQGPGYPAPPTAADRPMTIDDVVTKTAVTLGTAVVTGGLSIIAGLPYGWAFVALIVGFALSMFIIFRQSSNPALILAYSAAEGVFLGTITELFNRWVPGVALQAIVGTVAVFGVMLIVYKTGAVKVTPRLTKWIIGATAGALALVVFNLIFSLFGVDLGLRSGHGALSIIVSLLFIGIAAFNLLLDFDMADRAIRAGAPARFGWYIAFGLMVTLVWLYLELLRLFASLQRN</sequence>
<dbReference type="Pfam" id="PF12811">
    <property type="entry name" value="BaxI_1"/>
    <property type="match status" value="1"/>
</dbReference>
<evidence type="ECO:0000313" key="3">
    <source>
        <dbReference type="Proteomes" id="UP000256269"/>
    </source>
</evidence>
<evidence type="ECO:0000313" key="2">
    <source>
        <dbReference type="EMBL" id="REH41865.1"/>
    </source>
</evidence>
<dbReference type="OrthoDB" id="116480at2"/>
<dbReference type="PANTHER" id="PTHR41282:SF1">
    <property type="entry name" value="CONSERVED TRANSMEMBRANE PROTEIN-RELATED"/>
    <property type="match status" value="1"/>
</dbReference>
<feature type="transmembrane region" description="Helical" evidence="1">
    <location>
        <begin position="167"/>
        <end position="191"/>
    </location>
</feature>
<dbReference type="Proteomes" id="UP000256269">
    <property type="component" value="Unassembled WGS sequence"/>
</dbReference>
<dbReference type="RefSeq" id="WP_116177892.1">
    <property type="nucleotide sequence ID" value="NZ_CP144375.1"/>
</dbReference>
<keyword evidence="1" id="KW-1133">Transmembrane helix</keyword>
<comment type="caution">
    <text evidence="2">The sequence shown here is derived from an EMBL/GenBank/DDBJ whole genome shotgun (WGS) entry which is preliminary data.</text>
</comment>
<dbReference type="AlphaFoldDB" id="A0A3E0HBQ3"/>
<feature type="transmembrane region" description="Helical" evidence="1">
    <location>
        <begin position="133"/>
        <end position="155"/>
    </location>
</feature>
<dbReference type="PANTHER" id="PTHR41282">
    <property type="entry name" value="CONSERVED TRANSMEMBRANE PROTEIN-RELATED"/>
    <property type="match status" value="1"/>
</dbReference>